<comment type="caution">
    <text evidence="3">The sequence shown here is derived from an EMBL/GenBank/DDBJ whole genome shotgun (WGS) entry which is preliminary data.</text>
</comment>
<keyword evidence="1" id="KW-0812">Transmembrane</keyword>
<protein>
    <recommendedName>
        <fullName evidence="5">PEP-CTERM protein-sorting domain-containing protein</fullName>
    </recommendedName>
</protein>
<evidence type="ECO:0000256" key="1">
    <source>
        <dbReference type="SAM" id="Phobius"/>
    </source>
</evidence>
<reference evidence="3 4" key="1">
    <citation type="journal article" date="2005" name="Int. J. Syst. Evol. Microbiol.">
        <title>Nitrincola lacisaponensis gen. nov., sp. nov., a novel alkaliphilic bacterium isolated from an alkaline, saline lake.</title>
        <authorList>
            <person name="Dimitriu P.A."/>
            <person name="Shukla S.K."/>
            <person name="Conradt J."/>
            <person name="Marquez M.C."/>
            <person name="Ventosa A."/>
            <person name="Maglia A."/>
            <person name="Peyton B.M."/>
            <person name="Pinkart H.C."/>
            <person name="Mormile M.R."/>
        </authorList>
    </citation>
    <scope>NUCLEOTIDE SEQUENCE [LARGE SCALE GENOMIC DNA]</scope>
    <source>
        <strain evidence="3 4">4CA</strain>
    </source>
</reference>
<organism evidence="3 4">
    <name type="scientific">Nitrincola lacisaponensis</name>
    <dbReference type="NCBI Taxonomy" id="267850"/>
    <lineage>
        <taxon>Bacteria</taxon>
        <taxon>Pseudomonadati</taxon>
        <taxon>Pseudomonadota</taxon>
        <taxon>Gammaproteobacteria</taxon>
        <taxon>Oceanospirillales</taxon>
        <taxon>Oceanospirillaceae</taxon>
        <taxon>Nitrincola</taxon>
    </lineage>
</organism>
<dbReference type="EMBL" id="JMSZ01000032">
    <property type="protein sequence ID" value="KDE39251.1"/>
    <property type="molecule type" value="Genomic_DNA"/>
</dbReference>
<keyword evidence="4" id="KW-1185">Reference proteome</keyword>
<keyword evidence="1" id="KW-0472">Membrane</keyword>
<keyword evidence="1" id="KW-1133">Transmembrane helix</keyword>
<evidence type="ECO:0000256" key="2">
    <source>
        <dbReference type="SAM" id="SignalP"/>
    </source>
</evidence>
<evidence type="ECO:0000313" key="4">
    <source>
        <dbReference type="Proteomes" id="UP000027318"/>
    </source>
</evidence>
<dbReference type="AlphaFoldDB" id="A0A063Y3A1"/>
<feature type="chain" id="PRO_5001620164" description="PEP-CTERM protein-sorting domain-containing protein" evidence="2">
    <location>
        <begin position="20"/>
        <end position="202"/>
    </location>
</feature>
<evidence type="ECO:0008006" key="5">
    <source>
        <dbReference type="Google" id="ProtNLM"/>
    </source>
</evidence>
<feature type="transmembrane region" description="Helical" evidence="1">
    <location>
        <begin position="173"/>
        <end position="192"/>
    </location>
</feature>
<gene>
    <name evidence="3" type="ORF">ADINL_2380</name>
</gene>
<dbReference type="Proteomes" id="UP000027318">
    <property type="component" value="Unassembled WGS sequence"/>
</dbReference>
<name>A0A063Y3A1_9GAMM</name>
<dbReference type="OrthoDB" id="6122643at2"/>
<feature type="signal peptide" evidence="2">
    <location>
        <begin position="1"/>
        <end position="19"/>
    </location>
</feature>
<dbReference type="STRING" id="267850.ADINL_2380"/>
<keyword evidence="2" id="KW-0732">Signal</keyword>
<dbReference type="RefSeq" id="WP_036548135.1">
    <property type="nucleotide sequence ID" value="NZ_JMSZ01000032.1"/>
</dbReference>
<sequence length="202" mass="21558">MRKLLLATLLFCVSSLTQAATINFTATGTPTFNLSHNYFMDRNTASNGIYLNSGYYSVMDATNGDYVAYNGHATPLVSFNYTGAGAFDLNSFVIAGAWGSQTLTIRGYTDAVLTYTAELFVDTAARVFQADWLGLTSFSIATGNDYVNDPNVGGGGQHWAINAIRINEALSEVPLPAAAWMFLAGIAGALGLRRKAARKAIA</sequence>
<proteinExistence type="predicted"/>
<evidence type="ECO:0000313" key="3">
    <source>
        <dbReference type="EMBL" id="KDE39251.1"/>
    </source>
</evidence>
<accession>A0A063Y3A1</accession>